<accession>Q07PN5</accession>
<dbReference type="EMBL" id="CP000463">
    <property type="protein sequence ID" value="ABJ06099.1"/>
    <property type="molecule type" value="Genomic_DNA"/>
</dbReference>
<sequence>MERKIRTGLADELARREAIKEAAGIVPPLRERLNENKVAQAQAMMVFDSQMYDPNASQWWADFATMDRVKFERVVDDLVRQDGVFAALRGIAETSGRL</sequence>
<protein>
    <submittedName>
        <fullName evidence="1">Uncharacterized protein</fullName>
    </submittedName>
</protein>
<name>Q07PN5_RHOP5</name>
<dbReference type="KEGG" id="rpe:RPE_2155"/>
<dbReference type="STRING" id="316055.RPE_2155"/>
<dbReference type="AlphaFoldDB" id="Q07PN5"/>
<dbReference type="HOGENOM" id="CLU_2331822_0_0_5"/>
<dbReference type="OrthoDB" id="8255783at2"/>
<gene>
    <name evidence="1" type="ordered locus">RPE_2155</name>
</gene>
<evidence type="ECO:0000313" key="1">
    <source>
        <dbReference type="EMBL" id="ABJ06099.1"/>
    </source>
</evidence>
<dbReference type="eggNOG" id="ENOG5032MFR">
    <property type="taxonomic scope" value="Bacteria"/>
</dbReference>
<organism evidence="1">
    <name type="scientific">Rhodopseudomonas palustris (strain BisA53)</name>
    <dbReference type="NCBI Taxonomy" id="316055"/>
    <lineage>
        <taxon>Bacteria</taxon>
        <taxon>Pseudomonadati</taxon>
        <taxon>Pseudomonadota</taxon>
        <taxon>Alphaproteobacteria</taxon>
        <taxon>Hyphomicrobiales</taxon>
        <taxon>Nitrobacteraceae</taxon>
        <taxon>Rhodopseudomonas</taxon>
    </lineage>
</organism>
<proteinExistence type="predicted"/>
<reference evidence="1" key="1">
    <citation type="submission" date="2006-09" db="EMBL/GenBank/DDBJ databases">
        <title>Complete sequence of Rhodopseudomonas palustris BisA53.</title>
        <authorList>
            <consortium name="US DOE Joint Genome Institute"/>
            <person name="Copeland A."/>
            <person name="Lucas S."/>
            <person name="Lapidus A."/>
            <person name="Barry K."/>
            <person name="Detter J.C."/>
            <person name="Glavina del Rio T."/>
            <person name="Hammon N."/>
            <person name="Israni S."/>
            <person name="Dalin E."/>
            <person name="Tice H."/>
            <person name="Pitluck S."/>
            <person name="Chain P."/>
            <person name="Malfatti S."/>
            <person name="Shin M."/>
            <person name="Vergez L."/>
            <person name="Schmutz J."/>
            <person name="Larimer F."/>
            <person name="Land M."/>
            <person name="Hauser L."/>
            <person name="Pelletier D.A."/>
            <person name="Kyrpides N."/>
            <person name="Kim E."/>
            <person name="Harwood C.S."/>
            <person name="Oda Y."/>
            <person name="Richardson P."/>
        </authorList>
    </citation>
    <scope>NUCLEOTIDE SEQUENCE [LARGE SCALE GENOMIC DNA]</scope>
    <source>
        <strain evidence="1">BisA53</strain>
    </source>
</reference>